<dbReference type="Proteomes" id="UP000274556">
    <property type="component" value="Unassembled WGS sequence"/>
</dbReference>
<name>A0A495VBE4_9GAMM</name>
<dbReference type="InterPro" id="IPR058747">
    <property type="entry name" value="PglY_C"/>
</dbReference>
<dbReference type="InterPro" id="IPR027417">
    <property type="entry name" value="P-loop_NTPase"/>
</dbReference>
<proteinExistence type="predicted"/>
<reference evidence="3 4" key="1">
    <citation type="submission" date="2018-10" db="EMBL/GenBank/DDBJ databases">
        <title>Genomic Encyclopedia of Archaeal and Bacterial Type Strains, Phase II (KMG-II): from individual species to whole genera.</title>
        <authorList>
            <person name="Goeker M."/>
        </authorList>
    </citation>
    <scope>NUCLEOTIDE SEQUENCE [LARGE SCALE GENOMIC DNA]</scope>
    <source>
        <strain evidence="3 4">DSM 235</strain>
    </source>
</reference>
<dbReference type="SUPFAM" id="SSF52540">
    <property type="entry name" value="P-loop containing nucleoside triphosphate hydrolases"/>
    <property type="match status" value="1"/>
</dbReference>
<dbReference type="OrthoDB" id="3201900at2"/>
<evidence type="ECO:0008006" key="5">
    <source>
        <dbReference type="Google" id="ProtNLM"/>
    </source>
</evidence>
<gene>
    <name evidence="3" type="ORF">BDD21_4190</name>
</gene>
<evidence type="ECO:0000259" key="2">
    <source>
        <dbReference type="Pfam" id="PF26382"/>
    </source>
</evidence>
<dbReference type="Pfam" id="PF26382">
    <property type="entry name" value="BREX_PglY_6th"/>
    <property type="match status" value="1"/>
</dbReference>
<comment type="caution">
    <text evidence="3">The sequence shown here is derived from an EMBL/GenBank/DDBJ whole genome shotgun (WGS) entry which is preliminary data.</text>
</comment>
<protein>
    <recommendedName>
        <fullName evidence="5">Phage resistance protein</fullName>
    </recommendedName>
</protein>
<dbReference type="EMBL" id="RBXL01000001">
    <property type="protein sequence ID" value="RKT46659.1"/>
    <property type="molecule type" value="Genomic_DNA"/>
</dbReference>
<dbReference type="Pfam" id="PF26381">
    <property type="entry name" value="BREX_PglY_5th"/>
    <property type="match status" value="1"/>
</dbReference>
<dbReference type="InterPro" id="IPR058748">
    <property type="entry name" value="PglY_5th"/>
</dbReference>
<dbReference type="AlphaFoldDB" id="A0A495VBE4"/>
<dbReference type="Gene3D" id="3.40.50.300">
    <property type="entry name" value="P-loop containing nucleotide triphosphate hydrolases"/>
    <property type="match status" value="1"/>
</dbReference>
<sequence length="1232" mass="136470">MSVLIKDLIHIPERVQRGDFVLNLASGLEADAVEQTLRDYVVTPQLARCFEDALSFVKSTVNSQQNRNKGAYLHGSFGTGKSHFMAVLHLLLQGNVQARAIPELGAAVAKHSDWMQSRNILLVPYHMIGAASIEAGVLGGYARHIRKLHPGAPVPGFYMSERLFDDARAMRGHLGDERFFGALNAAGRGGSNDGWGDVATGWDAVSFDAVISGQPGGQPGGQPSEDGRDRLVSDLVGSLFTSFADLANTQSGGYLEFDEGLRVMTRHAKALGYDAVILFLDELILWLASRLSDRNFISSEIQKVVKLVETGIPRELPVISFIARQRDLREFVGDQYSGVEQEILSDSLKYWEGRFHTITLEDRNLPVIAQRRLLAPVDEAARGQIEAAFAQTEKMREDAFNLLLTSQGDREMFRALYPFSPALVQALVALSSALQRERTALKVMLMLLVEQRETLALGSVIPVGDLYDVIASEAEPFSEQMRQHFDNAKLLFERKLIPLLEMEHQSGVQALLELPPGDLRRQAFNNDLRLLKTLVLAALVPEVESFKQLTATKLAALNHGTIRSPIPGQEAPTVMQKCRKWAGQVGEIKISEDTSPIIGIQLSGVDTESILEQARINDNDGNRRRLVKEMVFDAFGIRDDNQLFVEHEWVWRGTRRRVEVLFQNIREMTDERYFEARDDQWKVIIDFPFDTGTYSPTDDQARVREFEGAGGQARTLCWLPYFLSHGARQNLGKLVVLEDILKSEDSFNRYSRHLSPQDRASARTLLDNQRSQLRQQIKDILMGAYGVAASLPGSLDNTDLLESQLMSLQPGFTPRPPQGTTMARAFEQLLGQALAFQYPDHPAFFETQGDGEVRPSDLGKIFLELRRAIHAPHGRIDVDSPLRPLMRQIAQPLKLGEMHERHFIFKEDWPQHLGRELAKTGGEVTVAALRTAMDLPQPKGLPTAVQNLLILIFAEHGQYAFTFHGGPYEDVSLKDIRDDLVLIKQDLAEPAQWKQALDHAGALFGLTINPLRTANNQNALQKEVRDAVKTYLEPCRELLSALTEQLDALGLSASGNRLANAKLGVAVLDDLQAREGPALVTALAGIAPVTSLPALARSIIAATRVSNAIADNNWDLLKAVWDGGEGVRIKRAVADALAADELVTSLADALKQAQADATRLIQRPPVVPPIVPPVVPPPEPPRGLKGKKVLKKEDRQGLEVDEARRVLKEIEPLLRDGVILDISYQILGETDG</sequence>
<evidence type="ECO:0000313" key="4">
    <source>
        <dbReference type="Proteomes" id="UP000274556"/>
    </source>
</evidence>
<dbReference type="RefSeq" id="WP_120798742.1">
    <property type="nucleotide sequence ID" value="NZ_RBXL01000001.1"/>
</dbReference>
<organism evidence="3 4">
    <name type="scientific">Thiocapsa rosea</name>
    <dbReference type="NCBI Taxonomy" id="69360"/>
    <lineage>
        <taxon>Bacteria</taxon>
        <taxon>Pseudomonadati</taxon>
        <taxon>Pseudomonadota</taxon>
        <taxon>Gammaproteobacteria</taxon>
        <taxon>Chromatiales</taxon>
        <taxon>Chromatiaceae</taxon>
        <taxon>Thiocapsa</taxon>
    </lineage>
</organism>
<feature type="domain" description="ATPase PglY 5th" evidence="1">
    <location>
        <begin position="857"/>
        <end position="954"/>
    </location>
</feature>
<feature type="domain" description="ATPase PglY C-terminal" evidence="2">
    <location>
        <begin position="998"/>
        <end position="1164"/>
    </location>
</feature>
<keyword evidence="4" id="KW-1185">Reference proteome</keyword>
<evidence type="ECO:0000259" key="1">
    <source>
        <dbReference type="Pfam" id="PF26381"/>
    </source>
</evidence>
<evidence type="ECO:0000313" key="3">
    <source>
        <dbReference type="EMBL" id="RKT46659.1"/>
    </source>
</evidence>
<accession>A0A495VBE4</accession>